<protein>
    <submittedName>
        <fullName evidence="9">ZIP family metal transporter</fullName>
    </submittedName>
</protein>
<feature type="transmembrane region" description="Helical" evidence="8">
    <location>
        <begin position="63"/>
        <end position="83"/>
    </location>
</feature>
<keyword evidence="7 8" id="KW-0472">Membrane</keyword>
<feature type="transmembrane region" description="Helical" evidence="8">
    <location>
        <begin position="132"/>
        <end position="149"/>
    </location>
</feature>
<gene>
    <name evidence="9" type="ORF">IAB70_03960</name>
</gene>
<keyword evidence="6 8" id="KW-1133">Transmembrane helix</keyword>
<accession>A0A9D1M1F7</accession>
<dbReference type="PANTHER" id="PTHR11040">
    <property type="entry name" value="ZINC/IRON TRANSPORTER"/>
    <property type="match status" value="1"/>
</dbReference>
<dbReference type="GO" id="GO:0005385">
    <property type="term" value="F:zinc ion transmembrane transporter activity"/>
    <property type="evidence" value="ECO:0007669"/>
    <property type="project" value="TreeGrafter"/>
</dbReference>
<feature type="transmembrane region" description="Helical" evidence="8">
    <location>
        <begin position="36"/>
        <end position="57"/>
    </location>
</feature>
<evidence type="ECO:0000256" key="3">
    <source>
        <dbReference type="ARBA" id="ARBA00022475"/>
    </source>
</evidence>
<keyword evidence="4 8" id="KW-0812">Transmembrane</keyword>
<evidence type="ECO:0000256" key="7">
    <source>
        <dbReference type="ARBA" id="ARBA00023136"/>
    </source>
</evidence>
<comment type="similarity">
    <text evidence="2">Belongs to the ZIP transporter (TC 2.A.5) family.</text>
</comment>
<evidence type="ECO:0000256" key="4">
    <source>
        <dbReference type="ARBA" id="ARBA00022692"/>
    </source>
</evidence>
<evidence type="ECO:0000313" key="9">
    <source>
        <dbReference type="EMBL" id="HIU51761.1"/>
    </source>
</evidence>
<organism evidence="9 10">
    <name type="scientific">Candidatus Merdicola faecigallinarum</name>
    <dbReference type="NCBI Taxonomy" id="2840862"/>
    <lineage>
        <taxon>Bacteria</taxon>
        <taxon>Bacillati</taxon>
        <taxon>Bacillota</taxon>
        <taxon>Clostridia</taxon>
        <taxon>Candidatus Merdicola</taxon>
    </lineage>
</organism>
<sequence length="247" mass="26151">MEGLLKTTILGMFFGTLGTMMGGILGVTIKKHSNKFLSFILSFASGLMMAIICFDLIPEAFEITEIQVILFGLILGIGSMIICDDLVKRKINKKIGKKEKENSLLKTGIIVSIGLAIHNFPEGLAIGSGFESSMQLGLSLAIAIALHDVPEGISMAVPMKQGGMKASKVIFYVLLSGITTGIGAFIGAIIGGISEKVIAICLSFAAGAMLYIVSGELVPESNRLYKGRMSVLGNILGFLLGILKISF</sequence>
<dbReference type="Proteomes" id="UP000824093">
    <property type="component" value="Unassembled WGS sequence"/>
</dbReference>
<feature type="transmembrane region" description="Helical" evidence="8">
    <location>
        <begin position="12"/>
        <end position="29"/>
    </location>
</feature>
<name>A0A9D1M1F7_9FIRM</name>
<dbReference type="Pfam" id="PF02535">
    <property type="entry name" value="Zip"/>
    <property type="match status" value="1"/>
</dbReference>
<reference evidence="9" key="1">
    <citation type="submission" date="2020-10" db="EMBL/GenBank/DDBJ databases">
        <authorList>
            <person name="Gilroy R."/>
        </authorList>
    </citation>
    <scope>NUCLEOTIDE SEQUENCE</scope>
    <source>
        <strain evidence="9">CHK195-15760</strain>
    </source>
</reference>
<feature type="transmembrane region" description="Helical" evidence="8">
    <location>
        <begin position="104"/>
        <end position="120"/>
    </location>
</feature>
<proteinExistence type="inferred from homology"/>
<dbReference type="AlphaFoldDB" id="A0A9D1M1F7"/>
<keyword evidence="3" id="KW-1003">Cell membrane</keyword>
<feature type="transmembrane region" description="Helical" evidence="8">
    <location>
        <begin position="197"/>
        <end position="217"/>
    </location>
</feature>
<dbReference type="InterPro" id="IPR003689">
    <property type="entry name" value="ZIP"/>
</dbReference>
<feature type="transmembrane region" description="Helical" evidence="8">
    <location>
        <begin position="169"/>
        <end position="191"/>
    </location>
</feature>
<evidence type="ECO:0000256" key="5">
    <source>
        <dbReference type="ARBA" id="ARBA00022833"/>
    </source>
</evidence>
<evidence type="ECO:0000256" key="1">
    <source>
        <dbReference type="ARBA" id="ARBA00004651"/>
    </source>
</evidence>
<comment type="caution">
    <text evidence="9">The sequence shown here is derived from an EMBL/GenBank/DDBJ whole genome shotgun (WGS) entry which is preliminary data.</text>
</comment>
<evidence type="ECO:0000313" key="10">
    <source>
        <dbReference type="Proteomes" id="UP000824093"/>
    </source>
</evidence>
<evidence type="ECO:0000256" key="2">
    <source>
        <dbReference type="ARBA" id="ARBA00006939"/>
    </source>
</evidence>
<comment type="subcellular location">
    <subcellularLocation>
        <location evidence="1">Cell membrane</location>
        <topology evidence="1">Multi-pass membrane protein</topology>
    </subcellularLocation>
</comment>
<evidence type="ECO:0000256" key="6">
    <source>
        <dbReference type="ARBA" id="ARBA00022989"/>
    </source>
</evidence>
<dbReference type="PANTHER" id="PTHR11040:SF211">
    <property type="entry name" value="ZINC TRANSPORTER ZIP11"/>
    <property type="match status" value="1"/>
</dbReference>
<dbReference type="EMBL" id="DVNH01000026">
    <property type="protein sequence ID" value="HIU51761.1"/>
    <property type="molecule type" value="Genomic_DNA"/>
</dbReference>
<keyword evidence="5" id="KW-0862">Zinc</keyword>
<reference evidence="9" key="2">
    <citation type="journal article" date="2021" name="PeerJ">
        <title>Extensive microbial diversity within the chicken gut microbiome revealed by metagenomics and culture.</title>
        <authorList>
            <person name="Gilroy R."/>
            <person name="Ravi A."/>
            <person name="Getino M."/>
            <person name="Pursley I."/>
            <person name="Horton D.L."/>
            <person name="Alikhan N.F."/>
            <person name="Baker D."/>
            <person name="Gharbi K."/>
            <person name="Hall N."/>
            <person name="Watson M."/>
            <person name="Adriaenssens E.M."/>
            <person name="Foster-Nyarko E."/>
            <person name="Jarju S."/>
            <person name="Secka A."/>
            <person name="Antonio M."/>
            <person name="Oren A."/>
            <person name="Chaudhuri R.R."/>
            <person name="La Ragione R."/>
            <person name="Hildebrand F."/>
            <person name="Pallen M.J."/>
        </authorList>
    </citation>
    <scope>NUCLEOTIDE SEQUENCE</scope>
    <source>
        <strain evidence="9">CHK195-15760</strain>
    </source>
</reference>
<evidence type="ECO:0000256" key="8">
    <source>
        <dbReference type="SAM" id="Phobius"/>
    </source>
</evidence>
<dbReference type="GO" id="GO:0005886">
    <property type="term" value="C:plasma membrane"/>
    <property type="evidence" value="ECO:0007669"/>
    <property type="project" value="UniProtKB-SubCell"/>
</dbReference>